<evidence type="ECO:0000313" key="3">
    <source>
        <dbReference type="Proteomes" id="UP000268093"/>
    </source>
</evidence>
<organism evidence="2 3">
    <name type="scientific">Jimgerdemannia flammicorona</name>
    <dbReference type="NCBI Taxonomy" id="994334"/>
    <lineage>
        <taxon>Eukaryota</taxon>
        <taxon>Fungi</taxon>
        <taxon>Fungi incertae sedis</taxon>
        <taxon>Mucoromycota</taxon>
        <taxon>Mucoromycotina</taxon>
        <taxon>Endogonomycetes</taxon>
        <taxon>Endogonales</taxon>
        <taxon>Endogonaceae</taxon>
        <taxon>Jimgerdemannia</taxon>
    </lineage>
</organism>
<name>A0A433BLD4_9FUNG</name>
<gene>
    <name evidence="2" type="ORF">BC936DRAFT_138754</name>
</gene>
<dbReference type="Proteomes" id="UP000268093">
    <property type="component" value="Unassembled WGS sequence"/>
</dbReference>
<dbReference type="OrthoDB" id="2437846at2759"/>
<feature type="compositionally biased region" description="Acidic residues" evidence="1">
    <location>
        <begin position="168"/>
        <end position="193"/>
    </location>
</feature>
<feature type="region of interest" description="Disordered" evidence="1">
    <location>
        <begin position="166"/>
        <end position="202"/>
    </location>
</feature>
<sequence length="565" mass="65043">MEPHIPAQYNSFKIEGPNFVKLEVSKFFRTVQCSQWHDIFLFCRLRQQNCSVLVPNLEHIAYKLSLTRIKHCKAIGKPVKAYVNQLIAWSDTVPHLFVDACRRLDGDKKRRSWEAELQELTQTVQFKRARNLAMAGERAEDLITGHLYNPENSPTPQSSIKQVTITSENDDDDNLNESDYDDYSDESDDDSEPSELNIGDDLIEDEGNLGLAPIFRKILLDKHTKHPDKMASLNDVFDFEDKALTDSLVNLLPRTDRESLLESLQIQKDYEIPNEVLQYQKQLHNAKSIREMRQAQRKKIISPEEFDPTLHADLFYLEETYSNIISYFEAPVNILNDPSQNERSIAPKKIIPIIDRLFRMHSDLLTTYWLEKLPASTKDDPDVEQRTKLVDGLILCPLSTHRHDAMVMEFSGGFIKKSNAKGLDDRTKLLRCMKRAINMIVRRNDVGTTDLPKLKVYGIQVVEGIICVYCMNIVTRRIYQVWKVCSIPIPRATSQLIDEAFGKGLIQLLRVKHDLIETTRFVLSHQRGTNVDDLSTLLRTPTKKTTADFLSRVDTTPTKQNRAKK</sequence>
<comment type="caution">
    <text evidence="2">The sequence shown here is derived from an EMBL/GenBank/DDBJ whole genome shotgun (WGS) entry which is preliminary data.</text>
</comment>
<evidence type="ECO:0000256" key="1">
    <source>
        <dbReference type="SAM" id="MobiDB-lite"/>
    </source>
</evidence>
<accession>A0A433BLD4</accession>
<protein>
    <submittedName>
        <fullName evidence="2">Uncharacterized protein</fullName>
    </submittedName>
</protein>
<dbReference type="EMBL" id="RBNI01013680">
    <property type="protein sequence ID" value="RUP27059.1"/>
    <property type="molecule type" value="Genomic_DNA"/>
</dbReference>
<evidence type="ECO:0000313" key="2">
    <source>
        <dbReference type="EMBL" id="RUP27059.1"/>
    </source>
</evidence>
<proteinExistence type="predicted"/>
<reference evidence="2 3" key="1">
    <citation type="journal article" date="2018" name="New Phytol.">
        <title>Phylogenomics of Endogonaceae and evolution of mycorrhizas within Mucoromycota.</title>
        <authorList>
            <person name="Chang Y."/>
            <person name="Desiro A."/>
            <person name="Na H."/>
            <person name="Sandor L."/>
            <person name="Lipzen A."/>
            <person name="Clum A."/>
            <person name="Barry K."/>
            <person name="Grigoriev I.V."/>
            <person name="Martin F.M."/>
            <person name="Stajich J.E."/>
            <person name="Smith M.E."/>
            <person name="Bonito G."/>
            <person name="Spatafora J.W."/>
        </authorList>
    </citation>
    <scope>NUCLEOTIDE SEQUENCE [LARGE SCALE GENOMIC DNA]</scope>
    <source>
        <strain evidence="2 3">GMNB39</strain>
    </source>
</reference>
<keyword evidence="3" id="KW-1185">Reference proteome</keyword>
<dbReference type="AlphaFoldDB" id="A0A433BLD4"/>